<keyword evidence="4" id="KW-0689">Ribosomal protein</keyword>
<evidence type="ECO:0000256" key="1">
    <source>
        <dbReference type="ARBA" id="ARBA00009106"/>
    </source>
</evidence>
<evidence type="ECO:0000313" key="11">
    <source>
        <dbReference type="EMBL" id="KAL3317383.1"/>
    </source>
</evidence>
<proteinExistence type="inferred from homology"/>
<dbReference type="InterPro" id="IPR000182">
    <property type="entry name" value="GNAT_dom"/>
</dbReference>
<keyword evidence="3" id="KW-0808">Transferase</keyword>
<feature type="region of interest" description="Disordered" evidence="9">
    <location>
        <begin position="1"/>
        <end position="34"/>
    </location>
</feature>
<organism evidence="11 12">
    <name type="scientific">Cichlidogyrus casuarinus</name>
    <dbReference type="NCBI Taxonomy" id="1844966"/>
    <lineage>
        <taxon>Eukaryota</taxon>
        <taxon>Metazoa</taxon>
        <taxon>Spiralia</taxon>
        <taxon>Lophotrochozoa</taxon>
        <taxon>Platyhelminthes</taxon>
        <taxon>Monogenea</taxon>
        <taxon>Monopisthocotylea</taxon>
        <taxon>Dactylogyridea</taxon>
        <taxon>Ancyrocephalidae</taxon>
        <taxon>Cichlidogyrus</taxon>
    </lineage>
</organism>
<evidence type="ECO:0000256" key="4">
    <source>
        <dbReference type="ARBA" id="ARBA00022980"/>
    </source>
</evidence>
<gene>
    <name evidence="11" type="primary">NAT9</name>
    <name evidence="11" type="ORF">Ciccas_003953</name>
</gene>
<dbReference type="Pfam" id="PF13302">
    <property type="entry name" value="Acetyltransf_3"/>
    <property type="match status" value="1"/>
</dbReference>
<protein>
    <recommendedName>
        <fullName evidence="7">Small ribosomal subunit protein eS25</fullName>
    </recommendedName>
    <alternativeName>
        <fullName evidence="8">40S ribosomal protein S25</fullName>
    </alternativeName>
</protein>
<comment type="caution">
    <text evidence="11">The sequence shown here is derived from an EMBL/GenBank/DDBJ whole genome shotgun (WGS) entry which is preliminary data.</text>
</comment>
<dbReference type="Gene3D" id="3.40.630.30">
    <property type="match status" value="1"/>
</dbReference>
<dbReference type="Proteomes" id="UP001626550">
    <property type="component" value="Unassembled WGS sequence"/>
</dbReference>
<feature type="domain" description="N-acetyltransferase" evidence="10">
    <location>
        <begin position="120"/>
        <end position="278"/>
    </location>
</feature>
<dbReference type="EMBL" id="JBJKFK010000391">
    <property type="protein sequence ID" value="KAL3317383.1"/>
    <property type="molecule type" value="Genomic_DNA"/>
</dbReference>
<reference evidence="11 12" key="1">
    <citation type="submission" date="2024-11" db="EMBL/GenBank/DDBJ databases">
        <title>Adaptive evolution of stress response genes in parasites aligns with host niche diversity.</title>
        <authorList>
            <person name="Hahn C."/>
            <person name="Resl P."/>
        </authorList>
    </citation>
    <scope>NUCLEOTIDE SEQUENCE [LARGE SCALE GENOMIC DNA]</scope>
    <source>
        <strain evidence="11">EGGRZ-B1_66</strain>
        <tissue evidence="11">Body</tissue>
    </source>
</reference>
<evidence type="ECO:0000256" key="6">
    <source>
        <dbReference type="ARBA" id="ARBA00023315"/>
    </source>
</evidence>
<evidence type="ECO:0000256" key="8">
    <source>
        <dbReference type="ARBA" id="ARBA00035460"/>
    </source>
</evidence>
<dbReference type="GO" id="GO:0005840">
    <property type="term" value="C:ribosome"/>
    <property type="evidence" value="ECO:0007669"/>
    <property type="project" value="UniProtKB-KW"/>
</dbReference>
<feature type="compositionally biased region" description="Pro residues" evidence="9">
    <location>
        <begin position="1"/>
        <end position="10"/>
    </location>
</feature>
<comment type="similarity">
    <text evidence="2">Belongs to the acetyltransferase family. GNAT subfamily.</text>
</comment>
<evidence type="ECO:0000256" key="7">
    <source>
        <dbReference type="ARBA" id="ARBA00035148"/>
    </source>
</evidence>
<dbReference type="SUPFAM" id="SSF55729">
    <property type="entry name" value="Acyl-CoA N-acyltransferases (Nat)"/>
    <property type="match status" value="1"/>
</dbReference>
<dbReference type="GO" id="GO:1990904">
    <property type="term" value="C:ribonucleoprotein complex"/>
    <property type="evidence" value="ECO:0007669"/>
    <property type="project" value="UniProtKB-KW"/>
</dbReference>
<evidence type="ECO:0000259" key="10">
    <source>
        <dbReference type="Pfam" id="PF13302"/>
    </source>
</evidence>
<dbReference type="GO" id="GO:0016746">
    <property type="term" value="F:acyltransferase activity"/>
    <property type="evidence" value="ECO:0007669"/>
    <property type="project" value="UniProtKB-KW"/>
</dbReference>
<dbReference type="Gene3D" id="3.30.63.20">
    <property type="match status" value="1"/>
</dbReference>
<dbReference type="FunFam" id="3.30.63.20:FF:000001">
    <property type="entry name" value="40S ribosomal protein S25"/>
    <property type="match status" value="1"/>
</dbReference>
<accession>A0ABD2QDC0</accession>
<dbReference type="InterPro" id="IPR004977">
    <property type="entry name" value="Ribosomal_eS25"/>
</dbReference>
<dbReference type="Pfam" id="PF03297">
    <property type="entry name" value="Ribosomal_S25"/>
    <property type="match status" value="1"/>
</dbReference>
<keyword evidence="6" id="KW-0012">Acyltransferase</keyword>
<name>A0ABD2QDC0_9PLAT</name>
<evidence type="ECO:0000256" key="5">
    <source>
        <dbReference type="ARBA" id="ARBA00023274"/>
    </source>
</evidence>
<dbReference type="PANTHER" id="PTHR13256">
    <property type="entry name" value="N-ACETYLTRANSFERASE 9"/>
    <property type="match status" value="1"/>
</dbReference>
<evidence type="ECO:0000313" key="12">
    <source>
        <dbReference type="Proteomes" id="UP001626550"/>
    </source>
</evidence>
<evidence type="ECO:0000256" key="2">
    <source>
        <dbReference type="ARBA" id="ARBA00009342"/>
    </source>
</evidence>
<dbReference type="PANTHER" id="PTHR13256:SF16">
    <property type="entry name" value="ALPHA_BETA-TUBULIN-N-ACETYLTRANSFERASE 9"/>
    <property type="match status" value="1"/>
</dbReference>
<evidence type="ECO:0000256" key="9">
    <source>
        <dbReference type="SAM" id="MobiDB-lite"/>
    </source>
</evidence>
<comment type="similarity">
    <text evidence="1">Belongs to the eukaryotic ribosomal protein eS25 family.</text>
</comment>
<sequence length="296" mass="33848">MAPKKQPPAKAPAKAPKAKSKEGGKGKKKKWSKGKVRDKLENMCLFDEATYEKFMKEVPGYKVITPSIVSERLKVRGSLARHALTELHKKGMIKLVARHNSQQLYTRRITEGFCVETNKLFLVPYLKRHVLKYHSWMEDEQLRIDTASERLTLDQEYDGQIEWLEKDDRLTFIILDKSKLLSQKSEIISENELEIQSMIGDVNLFLHKSFEPGVSDLGAELTIMIAEVDARRKGFAIEAITGMIHFASQKLPPSLLNRITSLCVKITDTNIASIKLFKEKLDFKHFASLPQFNEVC</sequence>
<keyword evidence="5" id="KW-0687">Ribonucleoprotein</keyword>
<dbReference type="AlphaFoldDB" id="A0ABD2QDC0"/>
<dbReference type="InterPro" id="IPR039135">
    <property type="entry name" value="NAT9-like"/>
</dbReference>
<keyword evidence="12" id="KW-1185">Reference proteome</keyword>
<dbReference type="InterPro" id="IPR016181">
    <property type="entry name" value="Acyl_CoA_acyltransferase"/>
</dbReference>
<evidence type="ECO:0000256" key="3">
    <source>
        <dbReference type="ARBA" id="ARBA00022679"/>
    </source>
</evidence>